<dbReference type="EMBL" id="MU275911">
    <property type="protein sequence ID" value="KAI0047086.1"/>
    <property type="molecule type" value="Genomic_DNA"/>
</dbReference>
<keyword evidence="2" id="KW-1185">Reference proteome</keyword>
<evidence type="ECO:0000313" key="2">
    <source>
        <dbReference type="Proteomes" id="UP000814033"/>
    </source>
</evidence>
<accession>A0ACB8RU26</accession>
<sequence length="871" mass="92744">MALMCSDGERVQYLAARIRAAVLHLRSLTQDGVRATYYPYLAAEFSRALKVCSELASAIQIPIVIYSAKAALLRAANGFQQYGWTFDVFGFDIGSSEDIAYSGSLEPEIWWTSDTHTALPFQTREVKLEELDHPLPPLLPSAASVDASTSPADSLSSPPTPPPLEVNRAQVISFPPPETTNPDLKRKRHRPRKDPVVPSATDNPLPKKKGRPRMYPKLPAIDDPAYPRLLRAAAPHAPEFIPSNALIVKIGAAIEKDGKVEEEIQRYLIGTSSSPKSAVPCVRCCSIEGAVCLAARRDSCMLCVLRDEICVQNLGAISNKGIPRPTKKGRNPGKYPQLPAPEDAAYPRLLRPVASDAPKRIPSNALVVNVPTATDNDGKVDDVIQRYLIGTSSSPESEIPCVGCCGIDGAVCLAARPDSCMLCLLRGEVCVPICRDASENSTVTVPECAPAAEIAPSITDTDTVEAPNVDAQPDDPLAHTRRNEVPCVACREEDAICCVGTASHCLSCFLRRRTCTPYVVNNGEPSTHADVDMEAPEEPASTRQENNPHTVPTPATQQEDEATTALSSATPEASSETSNHASSCEAPVEVTLEEIMASANFAAADTTQPASPRTSPQANEIRSAPSPVESELTPFETTPPPELLLFKETTPPAALDAIGTPGGVKRTPPKLTRSKTFGMYGPVSRATRRAHNTKISPRRLENASAACALPPDAVVVTVPGEASYVIGKVHYKRNTHACGGCDALSVPCILIAGLHKPCALCSVRHVPCSIAEASGRHPLTTSPAVSGLESSGASVESVDPSLLPGPGADGLAEGNAEHALLADLPPDTRVWMHEHIAARVEEALKQKMDAMEAALLARVRERMAASLASLA</sequence>
<protein>
    <submittedName>
        <fullName evidence="1">Uncharacterized protein</fullName>
    </submittedName>
</protein>
<dbReference type="Proteomes" id="UP000814033">
    <property type="component" value="Unassembled WGS sequence"/>
</dbReference>
<gene>
    <name evidence="1" type="ORF">FA95DRAFT_1679311</name>
</gene>
<reference evidence="1" key="2">
    <citation type="journal article" date="2022" name="New Phytol.">
        <title>Evolutionary transition to the ectomycorrhizal habit in the genomes of a hyperdiverse lineage of mushroom-forming fungi.</title>
        <authorList>
            <person name="Looney B."/>
            <person name="Miyauchi S."/>
            <person name="Morin E."/>
            <person name="Drula E."/>
            <person name="Courty P.E."/>
            <person name="Kohler A."/>
            <person name="Kuo A."/>
            <person name="LaButti K."/>
            <person name="Pangilinan J."/>
            <person name="Lipzen A."/>
            <person name="Riley R."/>
            <person name="Andreopoulos W."/>
            <person name="He G."/>
            <person name="Johnson J."/>
            <person name="Nolan M."/>
            <person name="Tritt A."/>
            <person name="Barry K.W."/>
            <person name="Grigoriev I.V."/>
            <person name="Nagy L.G."/>
            <person name="Hibbett D."/>
            <person name="Henrissat B."/>
            <person name="Matheny P.B."/>
            <person name="Labbe J."/>
            <person name="Martin F.M."/>
        </authorList>
    </citation>
    <scope>NUCLEOTIDE SEQUENCE</scope>
    <source>
        <strain evidence="1">FP105234-sp</strain>
    </source>
</reference>
<reference evidence="1" key="1">
    <citation type="submission" date="2021-02" db="EMBL/GenBank/DDBJ databases">
        <authorList>
            <consortium name="DOE Joint Genome Institute"/>
            <person name="Ahrendt S."/>
            <person name="Looney B.P."/>
            <person name="Miyauchi S."/>
            <person name="Morin E."/>
            <person name="Drula E."/>
            <person name="Courty P.E."/>
            <person name="Chicoki N."/>
            <person name="Fauchery L."/>
            <person name="Kohler A."/>
            <person name="Kuo A."/>
            <person name="Labutti K."/>
            <person name="Pangilinan J."/>
            <person name="Lipzen A."/>
            <person name="Riley R."/>
            <person name="Andreopoulos W."/>
            <person name="He G."/>
            <person name="Johnson J."/>
            <person name="Barry K.W."/>
            <person name="Grigoriev I.V."/>
            <person name="Nagy L."/>
            <person name="Hibbett D."/>
            <person name="Henrissat B."/>
            <person name="Matheny P.B."/>
            <person name="Labbe J."/>
            <person name="Martin F."/>
        </authorList>
    </citation>
    <scope>NUCLEOTIDE SEQUENCE</scope>
    <source>
        <strain evidence="1">FP105234-sp</strain>
    </source>
</reference>
<organism evidence="1 2">
    <name type="scientific">Auriscalpium vulgare</name>
    <dbReference type="NCBI Taxonomy" id="40419"/>
    <lineage>
        <taxon>Eukaryota</taxon>
        <taxon>Fungi</taxon>
        <taxon>Dikarya</taxon>
        <taxon>Basidiomycota</taxon>
        <taxon>Agaricomycotina</taxon>
        <taxon>Agaricomycetes</taxon>
        <taxon>Russulales</taxon>
        <taxon>Auriscalpiaceae</taxon>
        <taxon>Auriscalpium</taxon>
    </lineage>
</organism>
<comment type="caution">
    <text evidence="1">The sequence shown here is derived from an EMBL/GenBank/DDBJ whole genome shotgun (WGS) entry which is preliminary data.</text>
</comment>
<name>A0ACB8RU26_9AGAM</name>
<proteinExistence type="predicted"/>
<evidence type="ECO:0000313" key="1">
    <source>
        <dbReference type="EMBL" id="KAI0047086.1"/>
    </source>
</evidence>